<dbReference type="RefSeq" id="WP_160142897.1">
    <property type="nucleotide sequence ID" value="NZ_BHYL01000199.1"/>
</dbReference>
<keyword evidence="2" id="KW-0732">Signal</keyword>
<reference evidence="3 4" key="1">
    <citation type="submission" date="2018-11" db="EMBL/GenBank/DDBJ databases">
        <title>Draft genome sequence of Cellulomonas takizawaensis strain TKZ-21.</title>
        <authorList>
            <person name="Yamamura H."/>
            <person name="Hayashi T."/>
            <person name="Hamada M."/>
            <person name="Serisawa Y."/>
            <person name="Matsuyama K."/>
            <person name="Nakagawa Y."/>
            <person name="Otoguro M."/>
            <person name="Yanagida F."/>
            <person name="Hayakawa M."/>
        </authorList>
    </citation>
    <scope>NUCLEOTIDE SEQUENCE [LARGE SCALE GENOMIC DNA]</scope>
    <source>
        <strain evidence="3 4">TKZ-21</strain>
    </source>
</reference>
<name>A0A401V1P3_9CELL</name>
<dbReference type="OrthoDB" id="4964930at2"/>
<feature type="chain" id="PRO_5038495160" description="DUF5067 domain-containing protein" evidence="2">
    <location>
        <begin position="24"/>
        <end position="190"/>
    </location>
</feature>
<dbReference type="Proteomes" id="UP000288246">
    <property type="component" value="Unassembled WGS sequence"/>
</dbReference>
<feature type="region of interest" description="Disordered" evidence="1">
    <location>
        <begin position="31"/>
        <end position="57"/>
    </location>
</feature>
<protein>
    <recommendedName>
        <fullName evidence="5">DUF5067 domain-containing protein</fullName>
    </recommendedName>
</protein>
<evidence type="ECO:0008006" key="5">
    <source>
        <dbReference type="Google" id="ProtNLM"/>
    </source>
</evidence>
<dbReference type="EMBL" id="BHYL01000199">
    <property type="protein sequence ID" value="GCD20827.1"/>
    <property type="molecule type" value="Genomic_DNA"/>
</dbReference>
<sequence length="190" mass="20088">MPRTTRTLLARRRATLAALLVLAAPLAACTGGSDPDPSPTAASPSASADAGGTGGDETTVAEAEATLPKGIGTVDVAVRSLTLDGNGSTMTLRVAFTPHLANADDEVSLSEMNDFFFVHPVLLDRQNLKRYSVVEGEGVQDWLTNDDAVTRDGEPLESWFVYAAPEDDIDEITFTIDEWSVELPAIPVAS</sequence>
<organism evidence="3 4">
    <name type="scientific">Cellulomonas algicola</name>
    <dbReference type="NCBI Taxonomy" id="2071633"/>
    <lineage>
        <taxon>Bacteria</taxon>
        <taxon>Bacillati</taxon>
        <taxon>Actinomycetota</taxon>
        <taxon>Actinomycetes</taxon>
        <taxon>Micrococcales</taxon>
        <taxon>Cellulomonadaceae</taxon>
        <taxon>Cellulomonas</taxon>
    </lineage>
</organism>
<evidence type="ECO:0000256" key="1">
    <source>
        <dbReference type="SAM" id="MobiDB-lite"/>
    </source>
</evidence>
<gene>
    <name evidence="3" type="ORF">CTKZ_23890</name>
</gene>
<comment type="caution">
    <text evidence="3">The sequence shown here is derived from an EMBL/GenBank/DDBJ whole genome shotgun (WGS) entry which is preliminary data.</text>
</comment>
<dbReference type="AlphaFoldDB" id="A0A401V1P3"/>
<evidence type="ECO:0000313" key="4">
    <source>
        <dbReference type="Proteomes" id="UP000288246"/>
    </source>
</evidence>
<evidence type="ECO:0000256" key="2">
    <source>
        <dbReference type="SAM" id="SignalP"/>
    </source>
</evidence>
<keyword evidence="4" id="KW-1185">Reference proteome</keyword>
<feature type="signal peptide" evidence="2">
    <location>
        <begin position="1"/>
        <end position="23"/>
    </location>
</feature>
<accession>A0A401V1P3</accession>
<proteinExistence type="predicted"/>
<evidence type="ECO:0000313" key="3">
    <source>
        <dbReference type="EMBL" id="GCD20827.1"/>
    </source>
</evidence>